<evidence type="ECO:0000313" key="2">
    <source>
        <dbReference type="Proteomes" id="UP000264006"/>
    </source>
</evidence>
<dbReference type="KEGG" id="euz:DVS28_a2919"/>
<reference evidence="1 2" key="1">
    <citation type="submission" date="2018-09" db="EMBL/GenBank/DDBJ databases">
        <title>Complete genome sequence of Euzebya sp. DY32-46 isolated from seawater of Pacific Ocean.</title>
        <authorList>
            <person name="Xu L."/>
            <person name="Wu Y.-H."/>
            <person name="Xu X.-W."/>
        </authorList>
    </citation>
    <scope>NUCLEOTIDE SEQUENCE [LARGE SCALE GENOMIC DNA]</scope>
    <source>
        <strain evidence="1 2">DY32-46</strain>
    </source>
</reference>
<dbReference type="AlphaFoldDB" id="A0A346XZF1"/>
<dbReference type="Proteomes" id="UP000264006">
    <property type="component" value="Chromosome"/>
</dbReference>
<organism evidence="1 2">
    <name type="scientific">Euzebya pacifica</name>
    <dbReference type="NCBI Taxonomy" id="1608957"/>
    <lineage>
        <taxon>Bacteria</taxon>
        <taxon>Bacillati</taxon>
        <taxon>Actinomycetota</taxon>
        <taxon>Nitriliruptoria</taxon>
        <taxon>Euzebyales</taxon>
    </lineage>
</organism>
<accession>A0A346XZF1</accession>
<proteinExistence type="predicted"/>
<gene>
    <name evidence="1" type="ORF">DVS28_a2919</name>
</gene>
<evidence type="ECO:0000313" key="1">
    <source>
        <dbReference type="EMBL" id="AXV07598.1"/>
    </source>
</evidence>
<keyword evidence="2" id="KW-1185">Reference proteome</keyword>
<protein>
    <submittedName>
        <fullName evidence="1">Uncharacterized protein</fullName>
    </submittedName>
</protein>
<sequence length="41" mass="4244">MFPDGPADLVEFFPDVVDALKRAEAAADAAAAPEPRSATGR</sequence>
<name>A0A346XZF1_9ACTN</name>
<dbReference type="EMBL" id="CP031165">
    <property type="protein sequence ID" value="AXV07598.1"/>
    <property type="molecule type" value="Genomic_DNA"/>
</dbReference>